<evidence type="ECO:0000313" key="1">
    <source>
        <dbReference type="EnsemblMetazoa" id="PPA37006.1"/>
    </source>
</evidence>
<reference evidence="1" key="2">
    <citation type="submission" date="2022-06" db="UniProtKB">
        <authorList>
            <consortium name="EnsemblMetazoa"/>
        </authorList>
    </citation>
    <scope>IDENTIFICATION</scope>
    <source>
        <strain evidence="1">PS312</strain>
    </source>
</reference>
<organism evidence="1 2">
    <name type="scientific">Pristionchus pacificus</name>
    <name type="common">Parasitic nematode worm</name>
    <dbReference type="NCBI Taxonomy" id="54126"/>
    <lineage>
        <taxon>Eukaryota</taxon>
        <taxon>Metazoa</taxon>
        <taxon>Ecdysozoa</taxon>
        <taxon>Nematoda</taxon>
        <taxon>Chromadorea</taxon>
        <taxon>Rhabditida</taxon>
        <taxon>Rhabditina</taxon>
        <taxon>Diplogasteromorpha</taxon>
        <taxon>Diplogasteroidea</taxon>
        <taxon>Neodiplogasteridae</taxon>
        <taxon>Pristionchus</taxon>
    </lineage>
</organism>
<name>A0A2A6BF49_PRIPA</name>
<accession>A0A8R1YUW9</accession>
<dbReference type="EnsemblMetazoa" id="PPA37006.1">
    <property type="protein sequence ID" value="PPA37006.1"/>
    <property type="gene ID" value="WBGene00275375"/>
</dbReference>
<evidence type="ECO:0000313" key="2">
    <source>
        <dbReference type="Proteomes" id="UP000005239"/>
    </source>
</evidence>
<gene>
    <name evidence="1" type="primary">WBGene00275375</name>
</gene>
<accession>A0A2A6BF49</accession>
<keyword evidence="2" id="KW-1185">Reference proteome</keyword>
<protein>
    <submittedName>
        <fullName evidence="1">Uncharacterized protein</fullName>
    </submittedName>
</protein>
<dbReference type="Proteomes" id="UP000005239">
    <property type="component" value="Unassembled WGS sequence"/>
</dbReference>
<reference evidence="2" key="1">
    <citation type="journal article" date="2008" name="Nat. Genet.">
        <title>The Pristionchus pacificus genome provides a unique perspective on nematode lifestyle and parasitism.</title>
        <authorList>
            <person name="Dieterich C."/>
            <person name="Clifton S.W."/>
            <person name="Schuster L.N."/>
            <person name="Chinwalla A."/>
            <person name="Delehaunty K."/>
            <person name="Dinkelacker I."/>
            <person name="Fulton L."/>
            <person name="Fulton R."/>
            <person name="Godfrey J."/>
            <person name="Minx P."/>
            <person name="Mitreva M."/>
            <person name="Roeseler W."/>
            <person name="Tian H."/>
            <person name="Witte H."/>
            <person name="Yang S.P."/>
            <person name="Wilson R.K."/>
            <person name="Sommer R.J."/>
        </authorList>
    </citation>
    <scope>NUCLEOTIDE SEQUENCE [LARGE SCALE GENOMIC DNA]</scope>
    <source>
        <strain evidence="2">PS312</strain>
    </source>
</reference>
<sequence length="129" mass="14090">MRGTLTGSDERDWLMSIETCRWRVPWKSKIFSSRLSLSSLQLPVSSSSILASPLLSSLFVSLDKGFVLRFFSAGGGLKCDTHAVFSSCCTVEARRPVSTFAALSSPLFSPSPFRPYPPLSPLSPSLSRN</sequence>
<dbReference type="AlphaFoldDB" id="A0A2A6BF49"/>
<proteinExistence type="predicted"/>